<proteinExistence type="predicted"/>
<accession>A0A644Z711</accession>
<organism evidence="2">
    <name type="scientific">bioreactor metagenome</name>
    <dbReference type="NCBI Taxonomy" id="1076179"/>
    <lineage>
        <taxon>unclassified sequences</taxon>
        <taxon>metagenomes</taxon>
        <taxon>ecological metagenomes</taxon>
    </lineage>
</organism>
<comment type="caution">
    <text evidence="2">The sequence shown here is derived from an EMBL/GenBank/DDBJ whole genome shotgun (WGS) entry which is preliminary data.</text>
</comment>
<evidence type="ECO:0000256" key="1">
    <source>
        <dbReference type="SAM" id="MobiDB-lite"/>
    </source>
</evidence>
<protein>
    <recommendedName>
        <fullName evidence="3">DUF4890 domain-containing protein</fullName>
    </recommendedName>
</protein>
<feature type="compositionally biased region" description="Polar residues" evidence="1">
    <location>
        <begin position="165"/>
        <end position="178"/>
    </location>
</feature>
<feature type="region of interest" description="Disordered" evidence="1">
    <location>
        <begin position="128"/>
        <end position="178"/>
    </location>
</feature>
<gene>
    <name evidence="2" type="ORF">SDC9_82673</name>
</gene>
<evidence type="ECO:0000313" key="2">
    <source>
        <dbReference type="EMBL" id="MPM36078.1"/>
    </source>
</evidence>
<evidence type="ECO:0008006" key="3">
    <source>
        <dbReference type="Google" id="ProtNLM"/>
    </source>
</evidence>
<sequence>MKKILLFATLFAFAITTSAQERGKEFGQKGMRTSDMTPEAIAQKQTEHMKERLGLTPDQEKKLYDLNLKFAKDRKARQEVIRAERRQMLSKAKEKDSLVRSILTPDQKRFYYIYRDMQMQKMRDKAKHRKEMMRQNQKPFNRQHMDAERQHMNSQHQEGAPHNAQIPNTQQKQIQKSK</sequence>
<name>A0A644Z711_9ZZZZ</name>
<reference evidence="2" key="1">
    <citation type="submission" date="2019-08" db="EMBL/GenBank/DDBJ databases">
        <authorList>
            <person name="Kucharzyk K."/>
            <person name="Murdoch R.W."/>
            <person name="Higgins S."/>
            <person name="Loffler F."/>
        </authorList>
    </citation>
    <scope>NUCLEOTIDE SEQUENCE</scope>
</reference>
<dbReference type="EMBL" id="VSSQ01007490">
    <property type="protein sequence ID" value="MPM36078.1"/>
    <property type="molecule type" value="Genomic_DNA"/>
</dbReference>
<dbReference type="AlphaFoldDB" id="A0A644Z711"/>
<dbReference type="Gene3D" id="1.20.120.1490">
    <property type="match status" value="1"/>
</dbReference>